<dbReference type="OrthoDB" id="89984at2759"/>
<accession>A0A0W8E0L5</accession>
<dbReference type="PANTHER" id="PTHR40866:SF1">
    <property type="entry name" value="BED-TYPE DOMAIN-CONTAINING PROTEIN"/>
    <property type="match status" value="1"/>
</dbReference>
<dbReference type="EMBL" id="LNFO01000183">
    <property type="protein sequence ID" value="KUG01843.1"/>
    <property type="molecule type" value="Genomic_DNA"/>
</dbReference>
<proteinExistence type="predicted"/>
<name>A0A0W8E0L5_PHYNI</name>
<reference evidence="2 3" key="1">
    <citation type="submission" date="2015-11" db="EMBL/GenBank/DDBJ databases">
        <title>Genomes and virulence difference between two physiological races of Phytophthora nicotianae.</title>
        <authorList>
            <person name="Liu H."/>
            <person name="Ma X."/>
            <person name="Yu H."/>
            <person name="Fang D."/>
            <person name="Li Y."/>
            <person name="Wang X."/>
            <person name="Wang W."/>
            <person name="Dong Y."/>
            <person name="Xiao B."/>
        </authorList>
    </citation>
    <scope>NUCLEOTIDE SEQUENCE [LARGE SCALE GENOMIC DNA]</scope>
    <source>
        <strain evidence="3">race 0</strain>
    </source>
</reference>
<gene>
    <name evidence="2" type="ORF">AM587_10008293</name>
</gene>
<feature type="compositionally biased region" description="Polar residues" evidence="1">
    <location>
        <begin position="441"/>
        <end position="451"/>
    </location>
</feature>
<organism evidence="2 3">
    <name type="scientific">Phytophthora nicotianae</name>
    <name type="common">Potato buckeye rot agent</name>
    <name type="synonym">Phytophthora parasitica</name>
    <dbReference type="NCBI Taxonomy" id="4792"/>
    <lineage>
        <taxon>Eukaryota</taxon>
        <taxon>Sar</taxon>
        <taxon>Stramenopiles</taxon>
        <taxon>Oomycota</taxon>
        <taxon>Peronosporomycetes</taxon>
        <taxon>Peronosporales</taxon>
        <taxon>Peronosporaceae</taxon>
        <taxon>Phytophthora</taxon>
    </lineage>
</organism>
<sequence>MSHVRAQHPNFADEIAGSGLSSGTLIGFVDKKSSIIFSWIDWVVSCNLPFNFPENHTVVKYTTMPSLSTESIEKVLPNFSHMILLTKALGDIIADVLPKRFGIVWDGWTFRSEHYLAVFAVFGHDGKMEKILLAMSTLADDDIVNHSAMAHVAFLRMILWFFKRSLSDILYIVADNCATNGCIASLMKAPFVECASHRLSLAVVEYMESYESILDKMQSLTRKLRGLNASASLRPVDELDQLVSAKMEETQRAFLIVEKQLSAAQQMTEIFSLENTQLQLFSLETRAKLAVIQEEVQKEMESAMQEVDRMRQEAVENVTTWKKTLHGLREATQKNEQTLQKIREEKEEQELEVQNELELQKEQEMKVKRELEMLQELESQRQMKKELEEKEVKRLQELEQQELEKQRVVEQLQILEKEQQLQQEIEKMREKDRDLMKETSSDSAKSNTVPSDSAERTSTVKRMLACSSKLQDPHPIHQMPSFRVSASFILALMQLVSSAAQDMNSTKPTITEADANMLQVALSNGRTYASDVNVFICALEVESVETQKTMEENANDPHNYDFNSQSGTDYSFCVYGCPVSGKEDVGYCPDKAGCSDAGRYHVVVYSQPKNDILKVTAISRHTESDD</sequence>
<comment type="caution">
    <text evidence="2">The sequence shown here is derived from an EMBL/GenBank/DDBJ whole genome shotgun (WGS) entry which is preliminary data.</text>
</comment>
<evidence type="ECO:0000256" key="1">
    <source>
        <dbReference type="SAM" id="MobiDB-lite"/>
    </source>
</evidence>
<dbReference type="Proteomes" id="UP000052943">
    <property type="component" value="Unassembled WGS sequence"/>
</dbReference>
<evidence type="ECO:0000313" key="3">
    <source>
        <dbReference type="Proteomes" id="UP000052943"/>
    </source>
</evidence>
<dbReference type="PANTHER" id="PTHR40866">
    <property type="entry name" value="BED-TYPE DOMAIN-CONTAINING PROTEIN"/>
    <property type="match status" value="1"/>
</dbReference>
<protein>
    <submittedName>
        <fullName evidence="2">Uncharacterized protein</fullName>
    </submittedName>
</protein>
<feature type="region of interest" description="Disordered" evidence="1">
    <location>
        <begin position="430"/>
        <end position="458"/>
    </location>
</feature>
<feature type="compositionally biased region" description="Basic and acidic residues" evidence="1">
    <location>
        <begin position="430"/>
        <end position="440"/>
    </location>
</feature>
<evidence type="ECO:0000313" key="2">
    <source>
        <dbReference type="EMBL" id="KUG01843.1"/>
    </source>
</evidence>
<dbReference type="AlphaFoldDB" id="A0A0W8E0L5"/>